<reference evidence="2 4" key="3">
    <citation type="submission" date="2016-01" db="EMBL/GenBank/DDBJ databases">
        <title>Madurella mycetomatis genome sequencing.</title>
        <authorList>
            <person name="Van De Sande W."/>
        </authorList>
    </citation>
    <scope>NUCLEOTIDE SEQUENCE [LARGE SCALE GENOMIC DNA]</scope>
    <source>
        <strain evidence="2">Mm55</strain>
        <strain evidence="4">mm55</strain>
    </source>
</reference>
<dbReference type="EMBL" id="LCTW02000037">
    <property type="protein sequence ID" value="KXX81346.1"/>
    <property type="molecule type" value="Genomic_DNA"/>
</dbReference>
<accession>A0A175W4F9</accession>
<gene>
    <name evidence="3" type="ORF">MMYC01_201428</name>
    <name evidence="2" type="ORF">MMYC01_203474</name>
</gene>
<name>A0A175W4F9_9PEZI</name>
<keyword evidence="4" id="KW-1185">Reference proteome</keyword>
<dbReference type="OrthoDB" id="10029326at2759"/>
<dbReference type="EMBL" id="LCTW02000120">
    <property type="protein sequence ID" value="KXX78452.1"/>
    <property type="molecule type" value="Genomic_DNA"/>
</dbReference>
<reference evidence="2" key="2">
    <citation type="submission" date="2015-06" db="EMBL/GenBank/DDBJ databases">
        <authorList>
            <person name="Hoefler B.C."/>
            <person name="Straight P.D."/>
        </authorList>
    </citation>
    <scope>NUCLEOTIDE SEQUENCE [LARGE SCALE GENOMIC DNA]</scope>
    <source>
        <strain evidence="2">Mm55</strain>
    </source>
</reference>
<organism evidence="2 4">
    <name type="scientific">Madurella mycetomatis</name>
    <dbReference type="NCBI Taxonomy" id="100816"/>
    <lineage>
        <taxon>Eukaryota</taxon>
        <taxon>Fungi</taxon>
        <taxon>Dikarya</taxon>
        <taxon>Ascomycota</taxon>
        <taxon>Pezizomycotina</taxon>
        <taxon>Sordariomycetes</taxon>
        <taxon>Sordariomycetidae</taxon>
        <taxon>Sordariales</taxon>
        <taxon>Sordariales incertae sedis</taxon>
        <taxon>Madurella</taxon>
    </lineage>
</organism>
<dbReference type="PANTHER" id="PTHR33112:SF10">
    <property type="entry name" value="TOL"/>
    <property type="match status" value="1"/>
</dbReference>
<feature type="domain" description="Heterokaryon incompatibility" evidence="1">
    <location>
        <begin position="131"/>
        <end position="282"/>
    </location>
</feature>
<evidence type="ECO:0000313" key="4">
    <source>
        <dbReference type="Proteomes" id="UP000078237"/>
    </source>
</evidence>
<evidence type="ECO:0000259" key="1">
    <source>
        <dbReference type="Pfam" id="PF06985"/>
    </source>
</evidence>
<dbReference type="PANTHER" id="PTHR33112">
    <property type="entry name" value="DOMAIN PROTEIN, PUTATIVE-RELATED"/>
    <property type="match status" value="1"/>
</dbReference>
<proteinExistence type="predicted"/>
<dbReference type="Pfam" id="PF06985">
    <property type="entry name" value="HET"/>
    <property type="match status" value="1"/>
</dbReference>
<dbReference type="AlphaFoldDB" id="A0A175W4F9"/>
<reference evidence="4" key="1">
    <citation type="submission" date="2015-06" db="EMBL/GenBank/DDBJ databases">
        <authorList>
            <person name="van de Sande W.W.J."/>
        </authorList>
    </citation>
    <scope>NUCLEOTIDE SEQUENCE [LARGE SCALE GENOMIC DNA]</scope>
    <source>
        <strain evidence="4">mm55</strain>
    </source>
</reference>
<dbReference type="STRING" id="100816.A0A175W4F9"/>
<sequence>MASLQFYATCADCVKVLQDAASLLSSDTKKPRDSLVNLFHNSHRTRLIANVSVSKCRMCLLLSAFIPRLLQPLDNEELLALVVSRARHDLDAAAVGVIEESRHDDFDRLSLKNLGHVRIVSSAPLPANSQYLTLSHRWGNPPSILLTKKTSFLLSEDITPHLLDCEEATVFQHAIHVTRTLGFRYIWIDALCIMQDDGAEKTEDIMQMDDIYANGTLNISAAEGRIREGLVFNRDTLLLNPHRATVRVPDRYEDMHLQVFEDQWFLRPRECPLADRGWVFQERMLSPRIVHFTKEQLFWECQCLAGSEVLPLGVPGRDLARFGRGPMVSSDMSAQEAEDRWYEVVEQYSQTFLTFADDRLCAISAIAKRFCAALQLAPSDYLAGLWKSQLPLSLLWFQNQHQDSDTPEPTRIAAEIDLAPSWSWASIMAPIGSVRRDNLTATAEVLDVHIARISPNLFDGAEPGSCRLRLRGFICRFERRVQNGTLLISAAGQHAEFQEFNSYRFQKGRAIILEWDTARREVADWLEAFSNRPSPSASFLLHIAHENSVDGPMERGLILRRTTERGRYARAGSFFIPFTSEYAGSELDDVFSVRLKNLAANDYLELDKDGKVTIELV</sequence>
<dbReference type="InterPro" id="IPR010730">
    <property type="entry name" value="HET"/>
</dbReference>
<dbReference type="VEuPathDB" id="FungiDB:MMYC01_201428"/>
<evidence type="ECO:0000313" key="2">
    <source>
        <dbReference type="EMBL" id="KXX78452.1"/>
    </source>
</evidence>
<comment type="caution">
    <text evidence="2">The sequence shown here is derived from an EMBL/GenBank/DDBJ whole genome shotgun (WGS) entry which is preliminary data.</text>
</comment>
<dbReference type="Proteomes" id="UP000078237">
    <property type="component" value="Unassembled WGS sequence"/>
</dbReference>
<dbReference type="VEuPathDB" id="FungiDB:MMYC01_203474"/>
<protein>
    <submittedName>
        <fullName evidence="2">Heterokaryon incompatibility protein 6, OR allele</fullName>
    </submittedName>
</protein>
<evidence type="ECO:0000313" key="3">
    <source>
        <dbReference type="EMBL" id="KXX81346.1"/>
    </source>
</evidence>